<feature type="transmembrane region" description="Helical" evidence="15">
    <location>
        <begin position="214"/>
        <end position="235"/>
    </location>
</feature>
<evidence type="ECO:0000256" key="10">
    <source>
        <dbReference type="ARBA" id="ARBA00022842"/>
    </source>
</evidence>
<dbReference type="SFLD" id="SFLDS00003">
    <property type="entry name" value="Haloacid_Dehalogenase"/>
    <property type="match status" value="1"/>
</dbReference>
<dbReference type="GO" id="GO:0055070">
    <property type="term" value="P:copper ion homeostasis"/>
    <property type="evidence" value="ECO:0007669"/>
    <property type="project" value="TreeGrafter"/>
</dbReference>
<dbReference type="InterPro" id="IPR018303">
    <property type="entry name" value="ATPase_P-typ_P_site"/>
</dbReference>
<evidence type="ECO:0000256" key="8">
    <source>
        <dbReference type="ARBA" id="ARBA00022741"/>
    </source>
</evidence>
<dbReference type="Gene3D" id="2.70.150.10">
    <property type="entry name" value="Calcium-transporting ATPase, cytoplasmic transduction domain A"/>
    <property type="match status" value="1"/>
</dbReference>
<evidence type="ECO:0000256" key="14">
    <source>
        <dbReference type="ARBA" id="ARBA00023136"/>
    </source>
</evidence>
<organism evidence="17 18">
    <name type="scientific">Gemmatimonas groenlandica</name>
    <dbReference type="NCBI Taxonomy" id="2732249"/>
    <lineage>
        <taxon>Bacteria</taxon>
        <taxon>Pseudomonadati</taxon>
        <taxon>Gemmatimonadota</taxon>
        <taxon>Gemmatimonadia</taxon>
        <taxon>Gemmatimonadales</taxon>
        <taxon>Gemmatimonadaceae</taxon>
        <taxon>Gemmatimonas</taxon>
    </lineage>
</organism>
<dbReference type="SFLD" id="SFLDF00027">
    <property type="entry name" value="p-type_atpase"/>
    <property type="match status" value="1"/>
</dbReference>
<keyword evidence="3" id="KW-0813">Transport</keyword>
<keyword evidence="12 15" id="KW-1133">Transmembrane helix</keyword>
<dbReference type="PANTHER" id="PTHR43520">
    <property type="entry name" value="ATP7, ISOFORM B"/>
    <property type="match status" value="1"/>
</dbReference>
<feature type="transmembrane region" description="Helical" evidence="15">
    <location>
        <begin position="458"/>
        <end position="483"/>
    </location>
</feature>
<dbReference type="PROSITE" id="PS50846">
    <property type="entry name" value="HMA_2"/>
    <property type="match status" value="1"/>
</dbReference>
<dbReference type="Pfam" id="PF00702">
    <property type="entry name" value="Hydrolase"/>
    <property type="match status" value="1"/>
</dbReference>
<sequence>MHTTFMPSAAADVLCAHCGLPVPEGLLEVDAEQQFCCSGCHTAFGILHAHGLDSYYGFAERREAPVRASGRSYDEFDHPAFANLYVTALPNGLSRTELYLEGVHCASCVWLVERVPLLVPGVLRAELDVRRSLAVVEWDIATVPLSRIAQSLDTLGYPPHPFRGVARADMRKREDRAMLVRIGIAGAIAINVMLAALALYAGELNTMDASFTRFFRWVSFAITVPAFIWPGRVFFTGAWASWRTRALHMDLPIAIALAAGFVRGAMNTVTDSGPIYFDGLALLIFALLVGRFLQQRGQRMAVDAAEELHAIAPSTARIVDNDLVRDIPSEALLPGMLLDVRAGESFPADGVVIRGHSSVNAALLTGESRSTSVSVGQMVFAGTLNVESPLRVQVEQAGETSRIAKLMRQVEDSAKRRAPIVQTANRMAGIFTAVVLLAAATTFVIKSQLSAAHALDDAIALLIVTCPCALALATPLAITVAVGRAARRGMLIKGGDALELLATPGIIVLDKTGTITEGRTALAAWHGPDWVKPLVLALEDGSSHPLADGFRRAWSGFPMATVSASRHFAGGGLEGTVDGHIVRIGSPRFVRESTISIDESMERVMNDLDRTLTPVHIGIDGVLVAIAGLGDRVRDDALDSLQQLRGRGWRTVMLSGDAQDVVASVGRALAFEAQDSIGAVSPEGKLAFVERLKATSGRTVVMVGDGVNDAAAIAAAHVGIGVHGGAEACLATADVYLTRPGLGALVELTEGSRRTLRVIRRNIALSIGYNLIGASLAVFGLLTPLIAAILMPTSSITVVLGSWYSTTFARSTTTESVS</sequence>
<dbReference type="InterPro" id="IPR036163">
    <property type="entry name" value="HMA_dom_sf"/>
</dbReference>
<dbReference type="PRINTS" id="PR00119">
    <property type="entry name" value="CATATPASE"/>
</dbReference>
<dbReference type="InterPro" id="IPR023298">
    <property type="entry name" value="ATPase_P-typ_TM_dom_sf"/>
</dbReference>
<dbReference type="PROSITE" id="PS00154">
    <property type="entry name" value="ATPASE_E1_E2"/>
    <property type="match status" value="1"/>
</dbReference>
<keyword evidence="4 15" id="KW-1003">Cell membrane</keyword>
<dbReference type="InterPro" id="IPR023214">
    <property type="entry name" value="HAD_sf"/>
</dbReference>
<dbReference type="InterPro" id="IPR021993">
    <property type="entry name" value="ATPase-cat-bd"/>
</dbReference>
<dbReference type="NCBIfam" id="TIGR01511">
    <property type="entry name" value="ATPase-IB1_Cu"/>
    <property type="match status" value="1"/>
</dbReference>
<dbReference type="SUPFAM" id="SSF81653">
    <property type="entry name" value="Calcium ATPase, transduction domain A"/>
    <property type="match status" value="1"/>
</dbReference>
<keyword evidence="8 15" id="KW-0547">Nucleotide-binding</keyword>
<dbReference type="SFLD" id="SFLDG00002">
    <property type="entry name" value="C1.7:_P-type_atpase_like"/>
    <property type="match status" value="1"/>
</dbReference>
<dbReference type="Gene3D" id="3.30.70.100">
    <property type="match status" value="1"/>
</dbReference>
<evidence type="ECO:0000256" key="3">
    <source>
        <dbReference type="ARBA" id="ARBA00022448"/>
    </source>
</evidence>
<name>A0A6M4ITG6_9BACT</name>
<keyword evidence="10" id="KW-0460">Magnesium</keyword>
<dbReference type="Pfam" id="PF00122">
    <property type="entry name" value="E1-E2_ATPase"/>
    <property type="match status" value="1"/>
</dbReference>
<dbReference type="AlphaFoldDB" id="A0A6M4ITG6"/>
<dbReference type="InterPro" id="IPR006121">
    <property type="entry name" value="HMA_dom"/>
</dbReference>
<dbReference type="Pfam" id="PF12156">
    <property type="entry name" value="ATPase-cat_bd"/>
    <property type="match status" value="1"/>
</dbReference>
<evidence type="ECO:0000256" key="1">
    <source>
        <dbReference type="ARBA" id="ARBA00004651"/>
    </source>
</evidence>
<dbReference type="PANTHER" id="PTHR43520:SF5">
    <property type="entry name" value="CATION-TRANSPORTING P-TYPE ATPASE-RELATED"/>
    <property type="match status" value="1"/>
</dbReference>
<protein>
    <submittedName>
        <fullName evidence="17">Heavy metal translocating P-type ATPase</fullName>
    </submittedName>
</protein>
<evidence type="ECO:0000256" key="6">
    <source>
        <dbReference type="ARBA" id="ARBA00022692"/>
    </source>
</evidence>
<dbReference type="SUPFAM" id="SSF56784">
    <property type="entry name" value="HAD-like"/>
    <property type="match status" value="1"/>
</dbReference>
<dbReference type="InterPro" id="IPR001757">
    <property type="entry name" value="P_typ_ATPase"/>
</dbReference>
<dbReference type="InterPro" id="IPR023299">
    <property type="entry name" value="ATPase_P-typ_cyto_dom_N"/>
</dbReference>
<dbReference type="SUPFAM" id="SSF55008">
    <property type="entry name" value="HMA, heavy metal-associated domain"/>
    <property type="match status" value="1"/>
</dbReference>
<dbReference type="GO" id="GO:0043682">
    <property type="term" value="F:P-type divalent copper transporter activity"/>
    <property type="evidence" value="ECO:0007669"/>
    <property type="project" value="TreeGrafter"/>
</dbReference>
<reference evidence="17 18" key="1">
    <citation type="submission" date="2020-05" db="EMBL/GenBank/DDBJ databases">
        <title>Complete genome sequence of Gemmatimonas greenlandica TET16.</title>
        <authorList>
            <person name="Zeng Y."/>
        </authorList>
    </citation>
    <scope>NUCLEOTIDE SEQUENCE [LARGE SCALE GENOMIC DNA]</scope>
    <source>
        <strain evidence="17 18">TET16</strain>
    </source>
</reference>
<dbReference type="RefSeq" id="WP_171226452.1">
    <property type="nucleotide sequence ID" value="NZ_CP053085.1"/>
</dbReference>
<evidence type="ECO:0000256" key="7">
    <source>
        <dbReference type="ARBA" id="ARBA00022723"/>
    </source>
</evidence>
<feature type="transmembrane region" description="Helical" evidence="15">
    <location>
        <begin position="275"/>
        <end position="293"/>
    </location>
</feature>
<evidence type="ECO:0000256" key="5">
    <source>
        <dbReference type="ARBA" id="ARBA00022553"/>
    </source>
</evidence>
<keyword evidence="6 15" id="KW-0812">Transmembrane</keyword>
<dbReference type="GO" id="GO:0005524">
    <property type="term" value="F:ATP binding"/>
    <property type="evidence" value="ECO:0007669"/>
    <property type="project" value="UniProtKB-UniRule"/>
</dbReference>
<accession>A0A6M4ITG6</accession>
<keyword evidence="11" id="KW-1278">Translocase</keyword>
<feature type="transmembrane region" description="Helical" evidence="15">
    <location>
        <begin position="427"/>
        <end position="446"/>
    </location>
</feature>
<evidence type="ECO:0000256" key="2">
    <source>
        <dbReference type="ARBA" id="ARBA00006024"/>
    </source>
</evidence>
<keyword evidence="5" id="KW-0597">Phosphoprotein</keyword>
<dbReference type="InterPro" id="IPR008250">
    <property type="entry name" value="ATPase_P-typ_transduc_dom_A_sf"/>
</dbReference>
<dbReference type="Pfam" id="PF00403">
    <property type="entry name" value="HMA"/>
    <property type="match status" value="1"/>
</dbReference>
<evidence type="ECO:0000256" key="12">
    <source>
        <dbReference type="ARBA" id="ARBA00022989"/>
    </source>
</evidence>
<dbReference type="Gene3D" id="3.40.50.1000">
    <property type="entry name" value="HAD superfamily/HAD-like"/>
    <property type="match status" value="1"/>
</dbReference>
<keyword evidence="13" id="KW-0406">Ion transport</keyword>
<dbReference type="NCBIfam" id="TIGR01494">
    <property type="entry name" value="ATPase_P-type"/>
    <property type="match status" value="1"/>
</dbReference>
<dbReference type="SUPFAM" id="SSF81665">
    <property type="entry name" value="Calcium ATPase, transmembrane domain M"/>
    <property type="match status" value="1"/>
</dbReference>
<dbReference type="CDD" id="cd00371">
    <property type="entry name" value="HMA"/>
    <property type="match status" value="1"/>
</dbReference>
<gene>
    <name evidence="17" type="ORF">HKW67_16580</name>
</gene>
<feature type="domain" description="HMA" evidence="16">
    <location>
        <begin position="94"/>
        <end position="160"/>
    </location>
</feature>
<dbReference type="GO" id="GO:0005507">
    <property type="term" value="F:copper ion binding"/>
    <property type="evidence" value="ECO:0007669"/>
    <property type="project" value="TreeGrafter"/>
</dbReference>
<evidence type="ECO:0000256" key="9">
    <source>
        <dbReference type="ARBA" id="ARBA00022840"/>
    </source>
</evidence>
<dbReference type="Proteomes" id="UP000500938">
    <property type="component" value="Chromosome"/>
</dbReference>
<dbReference type="EMBL" id="CP053085">
    <property type="protein sequence ID" value="QJR37019.1"/>
    <property type="molecule type" value="Genomic_DNA"/>
</dbReference>
<dbReference type="Gene3D" id="3.40.1110.10">
    <property type="entry name" value="Calcium-transporting ATPase, cytoplasmic domain N"/>
    <property type="match status" value="1"/>
</dbReference>
<keyword evidence="18" id="KW-1185">Reference proteome</keyword>
<dbReference type="InterPro" id="IPR036412">
    <property type="entry name" value="HAD-like_sf"/>
</dbReference>
<feature type="transmembrane region" description="Helical" evidence="15">
    <location>
        <begin position="247"/>
        <end position="269"/>
    </location>
</feature>
<keyword evidence="14 15" id="KW-0472">Membrane</keyword>
<comment type="similarity">
    <text evidence="2 15">Belongs to the cation transport ATPase (P-type) (TC 3.A.3) family. Type IB subfamily.</text>
</comment>
<evidence type="ECO:0000256" key="13">
    <source>
        <dbReference type="ARBA" id="ARBA00023065"/>
    </source>
</evidence>
<evidence type="ECO:0000313" key="17">
    <source>
        <dbReference type="EMBL" id="QJR37019.1"/>
    </source>
</evidence>
<dbReference type="InterPro" id="IPR027256">
    <property type="entry name" value="P-typ_ATPase_IB"/>
</dbReference>
<dbReference type="InterPro" id="IPR044492">
    <property type="entry name" value="P_typ_ATPase_HD_dom"/>
</dbReference>
<dbReference type="KEGG" id="ggr:HKW67_16580"/>
<dbReference type="InterPro" id="IPR059000">
    <property type="entry name" value="ATPase_P-type_domA"/>
</dbReference>
<evidence type="ECO:0000256" key="15">
    <source>
        <dbReference type="RuleBase" id="RU362081"/>
    </source>
</evidence>
<dbReference type="GO" id="GO:0005886">
    <property type="term" value="C:plasma membrane"/>
    <property type="evidence" value="ECO:0007669"/>
    <property type="project" value="UniProtKB-SubCell"/>
</dbReference>
<comment type="subcellular location">
    <subcellularLocation>
        <location evidence="1">Cell membrane</location>
        <topology evidence="1">Multi-pass membrane protein</topology>
    </subcellularLocation>
</comment>
<evidence type="ECO:0000256" key="11">
    <source>
        <dbReference type="ARBA" id="ARBA00022967"/>
    </source>
</evidence>
<feature type="transmembrane region" description="Helical" evidence="15">
    <location>
        <begin position="179"/>
        <end position="202"/>
    </location>
</feature>
<keyword evidence="9 15" id="KW-0067">ATP-binding</keyword>
<proteinExistence type="inferred from homology"/>
<evidence type="ECO:0000256" key="4">
    <source>
        <dbReference type="ARBA" id="ARBA00022475"/>
    </source>
</evidence>
<evidence type="ECO:0000313" key="18">
    <source>
        <dbReference type="Proteomes" id="UP000500938"/>
    </source>
</evidence>
<dbReference type="NCBIfam" id="TIGR01525">
    <property type="entry name" value="ATPase-IB_hvy"/>
    <property type="match status" value="1"/>
</dbReference>
<keyword evidence="7 15" id="KW-0479">Metal-binding</keyword>
<evidence type="ECO:0000259" key="16">
    <source>
        <dbReference type="PROSITE" id="PS50846"/>
    </source>
</evidence>
<dbReference type="GO" id="GO:0016887">
    <property type="term" value="F:ATP hydrolysis activity"/>
    <property type="evidence" value="ECO:0007669"/>
    <property type="project" value="InterPro"/>
</dbReference>
<feature type="transmembrane region" description="Helical" evidence="15">
    <location>
        <begin position="763"/>
        <end position="790"/>
    </location>
</feature>